<gene>
    <name evidence="2" type="ORF">SPRG_08802</name>
</gene>
<dbReference type="PANTHER" id="PTHR22091:SF1">
    <property type="entry name" value="COILED-COIL DOMAIN-CONTAINING PROTEIN 77"/>
    <property type="match status" value="1"/>
</dbReference>
<dbReference type="EMBL" id="KK583228">
    <property type="protein sequence ID" value="KDO25859.1"/>
    <property type="molecule type" value="Genomic_DNA"/>
</dbReference>
<dbReference type="InterPro" id="IPR037696">
    <property type="entry name" value="CCDC77"/>
</dbReference>
<evidence type="ECO:0000313" key="2">
    <source>
        <dbReference type="EMBL" id="KDO25859.1"/>
    </source>
</evidence>
<sequence length="204" mass="23379">MDEDAELLMGYDQGPKPLVGLDGNAEGSLLAFYRSRCDAFQAERKEMMDRFRDLEASREARHAVDWQNKMHKQEISELREELTRVRDEAQGARERIATLESDKAALKIQEAEDRKRIQHLLSLTQPIAEEVTFYKDCRPGHTTRYPVQDEYSVDAISPLSMRSNVSLTAEAAGRRGIRNMSSKCYQLTQRTKQTHAPPSQPNPR</sequence>
<reference evidence="2 3" key="1">
    <citation type="journal article" date="2013" name="PLoS Genet.">
        <title>Distinctive expansion of potential virulence genes in the genome of the oomycete fish pathogen Saprolegnia parasitica.</title>
        <authorList>
            <person name="Jiang R.H."/>
            <person name="de Bruijn I."/>
            <person name="Haas B.J."/>
            <person name="Belmonte R."/>
            <person name="Lobach L."/>
            <person name="Christie J."/>
            <person name="van den Ackerveken G."/>
            <person name="Bottin A."/>
            <person name="Bulone V."/>
            <person name="Diaz-Moreno S.M."/>
            <person name="Dumas B."/>
            <person name="Fan L."/>
            <person name="Gaulin E."/>
            <person name="Govers F."/>
            <person name="Grenville-Briggs L.J."/>
            <person name="Horner N.R."/>
            <person name="Levin J.Z."/>
            <person name="Mammella M."/>
            <person name="Meijer H.J."/>
            <person name="Morris P."/>
            <person name="Nusbaum C."/>
            <person name="Oome S."/>
            <person name="Phillips A.J."/>
            <person name="van Rooyen D."/>
            <person name="Rzeszutek E."/>
            <person name="Saraiva M."/>
            <person name="Secombes C.J."/>
            <person name="Seidl M.F."/>
            <person name="Snel B."/>
            <person name="Stassen J.H."/>
            <person name="Sykes S."/>
            <person name="Tripathy S."/>
            <person name="van den Berg H."/>
            <person name="Vega-Arreguin J.C."/>
            <person name="Wawra S."/>
            <person name="Young S.K."/>
            <person name="Zeng Q."/>
            <person name="Dieguez-Uribeondo J."/>
            <person name="Russ C."/>
            <person name="Tyler B.M."/>
            <person name="van West P."/>
        </authorList>
    </citation>
    <scope>NUCLEOTIDE SEQUENCE [LARGE SCALE GENOMIC DNA]</scope>
    <source>
        <strain evidence="2 3">CBS 223.65</strain>
    </source>
</reference>
<feature type="coiled-coil region" evidence="1">
    <location>
        <begin position="37"/>
        <end position="109"/>
    </location>
</feature>
<dbReference type="AlphaFoldDB" id="A0A067C501"/>
<dbReference type="OrthoDB" id="191169at2759"/>
<accession>A0A067C501</accession>
<evidence type="ECO:0000313" key="3">
    <source>
        <dbReference type="Proteomes" id="UP000030745"/>
    </source>
</evidence>
<keyword evidence="1" id="KW-0175">Coiled coil</keyword>
<proteinExistence type="predicted"/>
<dbReference type="Proteomes" id="UP000030745">
    <property type="component" value="Unassembled WGS sequence"/>
</dbReference>
<protein>
    <submittedName>
        <fullName evidence="2">Uncharacterized protein</fullName>
    </submittedName>
</protein>
<keyword evidence="3" id="KW-1185">Reference proteome</keyword>
<dbReference type="KEGG" id="spar:SPRG_08802"/>
<dbReference type="RefSeq" id="XP_012203422.1">
    <property type="nucleotide sequence ID" value="XM_012348032.1"/>
</dbReference>
<dbReference type="VEuPathDB" id="FungiDB:SPRG_08802"/>
<name>A0A067C501_SAPPC</name>
<dbReference type="PANTHER" id="PTHR22091">
    <property type="entry name" value="COILED-COIL DOMAIN-CONTAINING PROTEIN 77"/>
    <property type="match status" value="1"/>
</dbReference>
<evidence type="ECO:0000256" key="1">
    <source>
        <dbReference type="SAM" id="Coils"/>
    </source>
</evidence>
<organism evidence="2 3">
    <name type="scientific">Saprolegnia parasitica (strain CBS 223.65)</name>
    <dbReference type="NCBI Taxonomy" id="695850"/>
    <lineage>
        <taxon>Eukaryota</taxon>
        <taxon>Sar</taxon>
        <taxon>Stramenopiles</taxon>
        <taxon>Oomycota</taxon>
        <taxon>Saprolegniomycetes</taxon>
        <taxon>Saprolegniales</taxon>
        <taxon>Saprolegniaceae</taxon>
        <taxon>Saprolegnia</taxon>
    </lineage>
</organism>
<dbReference type="GeneID" id="24131008"/>